<dbReference type="Pfam" id="PF12222">
    <property type="entry name" value="PNGaseA"/>
    <property type="match status" value="1"/>
</dbReference>
<name>A0A9W9V1U9_9EURO</name>
<dbReference type="OrthoDB" id="1612078at2759"/>
<keyword evidence="3" id="KW-1185">Reference proteome</keyword>
<protein>
    <recommendedName>
        <fullName evidence="1">Peptide N-acetyl-beta-D-glucosaminyl asparaginase amidase A N-terminal domain-containing protein</fullName>
    </recommendedName>
</protein>
<dbReference type="InterPro" id="IPR021102">
    <property type="entry name" value="PNGase_A"/>
</dbReference>
<comment type="caution">
    <text evidence="2">The sequence shown here is derived from an EMBL/GenBank/DDBJ whole genome shotgun (WGS) entry which is preliminary data.</text>
</comment>
<dbReference type="EMBL" id="JAPZBS010000008">
    <property type="protein sequence ID" value="KAJ5363415.1"/>
    <property type="molecule type" value="Genomic_DNA"/>
</dbReference>
<dbReference type="PANTHER" id="PTHR31104">
    <property type="entry name" value="PEPTIDE-N4-(N-ACETYL-BETA-GLUCOSAMINYL)ASPARAGINE AMIDASE A PROTEIN"/>
    <property type="match status" value="1"/>
</dbReference>
<dbReference type="Pfam" id="PF25156">
    <property type="entry name" value="PNGase_A_C"/>
    <property type="match status" value="1"/>
</dbReference>
<reference evidence="2" key="1">
    <citation type="submission" date="2022-11" db="EMBL/GenBank/DDBJ databases">
        <authorList>
            <person name="Petersen C."/>
        </authorList>
    </citation>
    <scope>NUCLEOTIDE SEQUENCE</scope>
    <source>
        <strain evidence="2">IBT 29864</strain>
    </source>
</reference>
<dbReference type="GeneID" id="81441221"/>
<accession>A0A9W9V1U9</accession>
<proteinExistence type="predicted"/>
<evidence type="ECO:0000259" key="1">
    <source>
        <dbReference type="Pfam" id="PF12222"/>
    </source>
</evidence>
<dbReference type="AlphaFoldDB" id="A0A9W9V1U9"/>
<evidence type="ECO:0000313" key="2">
    <source>
        <dbReference type="EMBL" id="KAJ5363415.1"/>
    </source>
</evidence>
<reference evidence="2" key="2">
    <citation type="journal article" date="2023" name="IMA Fungus">
        <title>Comparative genomic study of the Penicillium genus elucidates a diverse pangenome and 15 lateral gene transfer events.</title>
        <authorList>
            <person name="Petersen C."/>
            <person name="Sorensen T."/>
            <person name="Nielsen M.R."/>
            <person name="Sondergaard T.E."/>
            <person name="Sorensen J.L."/>
            <person name="Fitzpatrick D.A."/>
            <person name="Frisvad J.C."/>
            <person name="Nielsen K.L."/>
        </authorList>
    </citation>
    <scope>NUCLEOTIDE SEQUENCE</scope>
    <source>
        <strain evidence="2">IBT 29864</strain>
    </source>
</reference>
<feature type="domain" description="Peptide N-acetyl-beta-D-glucosaminyl asparaginase amidase A N-terminal" evidence="1">
    <location>
        <begin position="10"/>
        <end position="337"/>
    </location>
</feature>
<evidence type="ECO:0000313" key="3">
    <source>
        <dbReference type="Proteomes" id="UP001147782"/>
    </source>
</evidence>
<dbReference type="Proteomes" id="UP001147782">
    <property type="component" value="Unassembled WGS sequence"/>
</dbReference>
<dbReference type="RefSeq" id="XP_056551042.1">
    <property type="nucleotide sequence ID" value="XM_056702042.1"/>
</dbReference>
<sequence length="565" mass="62605">MEVVQAQVPPRKNYDNPSCTQTIFNHVFASSYGLPYVGTYTPPKDCDFTTTIFNISITSSGRQYDRLALLFFGDIEIWRTSTAMPGGYDIYWNYQKDLTIFDTLIREEQKVIFDLDNVYSDLYTGAFNVTLEAMYFNDRYEDLDPANLVYPISALASSRNISSVMTLPDDDGTVSITFPKNIRSAVVSILASGNGNEEFWYTNVPSEFTNTFPDNPGWLYGYSPFREIQLLIDGNLAGVLWPFPILFTGGVDPGLWRPIAGIDAYDLPTFEIDVTPWLPLLCDGNTHTFSLRASGYDSSTASHLGTVGEDWYVTGSVFVWLDKEGKQTTGSAVEIDAPEVLFSFSPDLTTTTTNGITTNESFYFSLTAGRELSISSTIRTSTGLKLASWTQSLSFSNIQNMTSGAYNQSLAMTSTGSFVNSFSELTNTYHYPLNLFSAYIIAPTVATLSSVYTLIDRSQIKSGLNTLSYLTGTAIGVENLETRQNASSMYYWNATIVEGTSADSGITQQWYTFAGKPGNLEHGVSDFSRTLKEVNDYMVVDHETWKTMAIPKTDPLPVVNGEPTV</sequence>
<gene>
    <name evidence="2" type="ORF">N7496_009128</name>
</gene>
<dbReference type="InterPro" id="IPR056948">
    <property type="entry name" value="PNGaseA_N"/>
</dbReference>
<organism evidence="2 3">
    <name type="scientific">Penicillium cataractarum</name>
    <dbReference type="NCBI Taxonomy" id="2100454"/>
    <lineage>
        <taxon>Eukaryota</taxon>
        <taxon>Fungi</taxon>
        <taxon>Dikarya</taxon>
        <taxon>Ascomycota</taxon>
        <taxon>Pezizomycotina</taxon>
        <taxon>Eurotiomycetes</taxon>
        <taxon>Eurotiomycetidae</taxon>
        <taxon>Eurotiales</taxon>
        <taxon>Aspergillaceae</taxon>
        <taxon>Penicillium</taxon>
    </lineage>
</organism>